<reference evidence="2" key="1">
    <citation type="submission" date="2019-12" db="EMBL/GenBank/DDBJ databases">
        <title>Genome sequencing and annotation of Brassica cretica.</title>
        <authorList>
            <person name="Studholme D.J."/>
            <person name="Sarris P.F."/>
        </authorList>
    </citation>
    <scope>NUCLEOTIDE SEQUENCE</scope>
    <source>
        <strain evidence="2">PFS-001/15</strain>
        <tissue evidence="2">Leaf</tissue>
    </source>
</reference>
<feature type="region of interest" description="Disordered" evidence="1">
    <location>
        <begin position="1"/>
        <end position="31"/>
    </location>
</feature>
<sequence>MMAMDERDELFEAVRRKSEPQGLPGDLRSPETKLHQIHIISGGLEAGDVSHPAVKENTNGVGDDPESIKSEHPGTDKIGFTSEEREKW</sequence>
<gene>
    <name evidence="2" type="ORF">F2Q68_00004957</name>
</gene>
<comment type="caution">
    <text evidence="2">The sequence shown here is derived from an EMBL/GenBank/DDBJ whole genome shotgun (WGS) entry which is preliminary data.</text>
</comment>
<name>A0A8S9JJZ6_BRACR</name>
<proteinExistence type="predicted"/>
<protein>
    <submittedName>
        <fullName evidence="2">Uncharacterized protein</fullName>
    </submittedName>
</protein>
<dbReference type="AlphaFoldDB" id="A0A8S9JJZ6"/>
<evidence type="ECO:0000313" key="3">
    <source>
        <dbReference type="Proteomes" id="UP000712281"/>
    </source>
</evidence>
<dbReference type="EMBL" id="QGKW02001660">
    <property type="protein sequence ID" value="KAF2581697.1"/>
    <property type="molecule type" value="Genomic_DNA"/>
</dbReference>
<evidence type="ECO:0000313" key="2">
    <source>
        <dbReference type="EMBL" id="KAF2581697.1"/>
    </source>
</evidence>
<dbReference type="Proteomes" id="UP000712281">
    <property type="component" value="Unassembled WGS sequence"/>
</dbReference>
<accession>A0A8S9JJZ6</accession>
<organism evidence="2 3">
    <name type="scientific">Brassica cretica</name>
    <name type="common">Mustard</name>
    <dbReference type="NCBI Taxonomy" id="69181"/>
    <lineage>
        <taxon>Eukaryota</taxon>
        <taxon>Viridiplantae</taxon>
        <taxon>Streptophyta</taxon>
        <taxon>Embryophyta</taxon>
        <taxon>Tracheophyta</taxon>
        <taxon>Spermatophyta</taxon>
        <taxon>Magnoliopsida</taxon>
        <taxon>eudicotyledons</taxon>
        <taxon>Gunneridae</taxon>
        <taxon>Pentapetalae</taxon>
        <taxon>rosids</taxon>
        <taxon>malvids</taxon>
        <taxon>Brassicales</taxon>
        <taxon>Brassicaceae</taxon>
        <taxon>Brassiceae</taxon>
        <taxon>Brassica</taxon>
    </lineage>
</organism>
<feature type="compositionally biased region" description="Basic and acidic residues" evidence="1">
    <location>
        <begin position="10"/>
        <end position="19"/>
    </location>
</feature>
<feature type="compositionally biased region" description="Basic and acidic residues" evidence="1">
    <location>
        <begin position="66"/>
        <end position="75"/>
    </location>
</feature>
<feature type="region of interest" description="Disordered" evidence="1">
    <location>
        <begin position="43"/>
        <end position="88"/>
    </location>
</feature>
<evidence type="ECO:0000256" key="1">
    <source>
        <dbReference type="SAM" id="MobiDB-lite"/>
    </source>
</evidence>